<keyword evidence="3" id="KW-1185">Reference proteome</keyword>
<dbReference type="EMBL" id="GL379792">
    <property type="protein sequence ID" value="EGT54181.1"/>
    <property type="molecule type" value="Genomic_DNA"/>
</dbReference>
<feature type="region of interest" description="Disordered" evidence="1">
    <location>
        <begin position="338"/>
        <end position="357"/>
    </location>
</feature>
<evidence type="ECO:0000256" key="1">
    <source>
        <dbReference type="SAM" id="MobiDB-lite"/>
    </source>
</evidence>
<evidence type="ECO:0000313" key="3">
    <source>
        <dbReference type="Proteomes" id="UP000008068"/>
    </source>
</evidence>
<sequence>MRGKPTTTTKGSRPFPLPSLPQFFIFILSTSHLRLFVLFAHPWYRSSRKRFQKMSSSKTIMPKDNGSTPKSKTSAPAKPKGKDTPANKDQAVALAKPKASSGQLKANSLVAERPQLVLKKTKLTPQQPLRKLIQKAKANTKATAKGIKEIKDSEEQARANEEAEVKEIAELYNKDKGFVSQAEVDKLYETVINQANHTEEFENSCIEQIKAQNDQITYLADALSSVMNDYNILMDAMKKLSRTHELRPVPLKFQDLRGKCFFCYSPKHAAKFCFQFASAQLRRAELTKEKRCWICFLSHQEEECPYKKAKRCNCDEDIKHHPEVCLIKASAEAVAQRRAAAMGQKPEEEEEWGEAEA</sequence>
<organism evidence="3">
    <name type="scientific">Caenorhabditis brenneri</name>
    <name type="common">Nematode worm</name>
    <dbReference type="NCBI Taxonomy" id="135651"/>
    <lineage>
        <taxon>Eukaryota</taxon>
        <taxon>Metazoa</taxon>
        <taxon>Ecdysozoa</taxon>
        <taxon>Nematoda</taxon>
        <taxon>Chromadorea</taxon>
        <taxon>Rhabditida</taxon>
        <taxon>Rhabditina</taxon>
        <taxon>Rhabditomorpha</taxon>
        <taxon>Rhabditoidea</taxon>
        <taxon>Rhabditidae</taxon>
        <taxon>Peloderinae</taxon>
        <taxon>Caenorhabditis</taxon>
    </lineage>
</organism>
<evidence type="ECO:0000313" key="2">
    <source>
        <dbReference type="EMBL" id="EGT54181.1"/>
    </source>
</evidence>
<feature type="region of interest" description="Disordered" evidence="1">
    <location>
        <begin position="50"/>
        <end position="91"/>
    </location>
</feature>
<name>G0MFB4_CAEBE</name>
<feature type="compositionally biased region" description="Acidic residues" evidence="1">
    <location>
        <begin position="347"/>
        <end position="357"/>
    </location>
</feature>
<reference evidence="3" key="1">
    <citation type="submission" date="2011-07" db="EMBL/GenBank/DDBJ databases">
        <authorList>
            <consortium name="Caenorhabditis brenneri Sequencing and Analysis Consortium"/>
            <person name="Wilson R.K."/>
        </authorList>
    </citation>
    <scope>NUCLEOTIDE SEQUENCE [LARGE SCALE GENOMIC DNA]</scope>
    <source>
        <strain evidence="3">PB2801</strain>
    </source>
</reference>
<dbReference type="InParanoid" id="G0MFB4"/>
<accession>G0MFB4</accession>
<proteinExistence type="predicted"/>
<gene>
    <name evidence="2" type="ORF">CAEBREN_21137</name>
</gene>
<feature type="compositionally biased region" description="Low complexity" evidence="1">
    <location>
        <begin position="67"/>
        <end position="78"/>
    </location>
</feature>
<dbReference type="Proteomes" id="UP000008068">
    <property type="component" value="Unassembled WGS sequence"/>
</dbReference>
<protein>
    <submittedName>
        <fullName evidence="2">Uncharacterized protein</fullName>
    </submittedName>
</protein>
<dbReference type="HOGENOM" id="CLU_776664_0_0_1"/>
<dbReference type="AlphaFoldDB" id="G0MFB4"/>